<dbReference type="EMBL" id="CAXAMM010021813">
    <property type="protein sequence ID" value="CAK9050652.1"/>
    <property type="molecule type" value="Genomic_DNA"/>
</dbReference>
<proteinExistence type="predicted"/>
<reference evidence="1 2" key="1">
    <citation type="submission" date="2024-02" db="EMBL/GenBank/DDBJ databases">
        <authorList>
            <person name="Chen Y."/>
            <person name="Shah S."/>
            <person name="Dougan E. K."/>
            <person name="Thang M."/>
            <person name="Chan C."/>
        </authorList>
    </citation>
    <scope>NUCLEOTIDE SEQUENCE [LARGE SCALE GENOMIC DNA]</scope>
</reference>
<gene>
    <name evidence="1" type="ORF">SCF082_LOCUS27907</name>
</gene>
<name>A0ABP0MGR3_9DINO</name>
<organism evidence="1 2">
    <name type="scientific">Durusdinium trenchii</name>
    <dbReference type="NCBI Taxonomy" id="1381693"/>
    <lineage>
        <taxon>Eukaryota</taxon>
        <taxon>Sar</taxon>
        <taxon>Alveolata</taxon>
        <taxon>Dinophyceae</taxon>
        <taxon>Suessiales</taxon>
        <taxon>Symbiodiniaceae</taxon>
        <taxon>Durusdinium</taxon>
    </lineage>
</organism>
<keyword evidence="2" id="KW-1185">Reference proteome</keyword>
<sequence length="759" mass="85539">MPIGESAYEGKQKSTFVHPECMAQVMIEEMQEQEAEFLKEQKEKKLKNRFLAASALWLEASRNVRVAATLEPAAAVNLEYLVLALKVRRQERREPLFSLDPVDPANMETTTQKKRYEPEWLAGTSVGDVMFQADYFLKELALGEYTMPVVGMLSVFDWSEALNLHHQPWAGREWFVVKKAQVQMAEDKTLIPLVKMGVEAREQVLTANGLQDTPITSASHPLRRFADAFTRNFDLIAERKSVIFHLRELAKASVMAKFLVDSGACLDELWKTIGEEILADTAPELHTEIPQLWNMRGLSRIRLENGKIVDNETGSVSNLHAIYGGVEFGLDRFELAQRHALRPGVPGMAMQQAGLQGMQLGPSGRPMFMPQRFQLTQRGEMPQGVDLDLDKFNLEVDQCGWAACSGGPDSLEARTHLGKAFLKGLREGYDSIKDDDKEVLQGIFKAALADRTGEGDIFIPPNPNASYISKLRNLVNEEKALLKKRKLAFCDRSFLPSHAGPEFPRSWTSGFKLENGFSPAVLMKLKSALVQLQVDSNFQQTLLDEVLPVAAPEFQKSTEDGIIFRIYRLGSLEVRTIQEPEGQEEVGVVFSTRAPTWDLSASKSSGKAIRDDEKVVRGRIYVEAIDIETARRLDQKWSSKRLDYCHHYVVLETEEENVIVTEKFPDGTTMMVVNPEGVEDRNSLAKLLATAEDCKDMDVAVGKVKLLQINHHRKDPEGASPSLRKRYAKAVFCMLRRQVRKTKGLDRRPYTSRKQVVDK</sequence>
<dbReference type="Proteomes" id="UP001642464">
    <property type="component" value="Unassembled WGS sequence"/>
</dbReference>
<comment type="caution">
    <text evidence="1">The sequence shown here is derived from an EMBL/GenBank/DDBJ whole genome shotgun (WGS) entry which is preliminary data.</text>
</comment>
<accession>A0ABP0MGR3</accession>
<protein>
    <submittedName>
        <fullName evidence="1">Uncharacterized protein</fullName>
    </submittedName>
</protein>
<evidence type="ECO:0000313" key="1">
    <source>
        <dbReference type="EMBL" id="CAK9050652.1"/>
    </source>
</evidence>
<evidence type="ECO:0000313" key="2">
    <source>
        <dbReference type="Proteomes" id="UP001642464"/>
    </source>
</evidence>